<proteinExistence type="predicted"/>
<gene>
    <name evidence="1" type="ORF">ACFSBT_10590</name>
</gene>
<accession>A0ABD6AW33</accession>
<evidence type="ECO:0000313" key="2">
    <source>
        <dbReference type="Proteomes" id="UP001597187"/>
    </source>
</evidence>
<dbReference type="EMBL" id="JBHUDC010000005">
    <property type="protein sequence ID" value="MFD1513725.1"/>
    <property type="molecule type" value="Genomic_DNA"/>
</dbReference>
<dbReference type="InterPro" id="IPR016477">
    <property type="entry name" value="Fructo-/Ketosamine-3-kinase"/>
</dbReference>
<dbReference type="Gene3D" id="3.90.1200.10">
    <property type="match status" value="1"/>
</dbReference>
<dbReference type="RefSeq" id="WP_250873695.1">
    <property type="nucleotide sequence ID" value="NZ_JALXFV010000005.1"/>
</dbReference>
<keyword evidence="2" id="KW-1185">Reference proteome</keyword>
<comment type="caution">
    <text evidence="1">The sequence shown here is derived from an EMBL/GenBank/DDBJ whole genome shotgun (WGS) entry which is preliminary data.</text>
</comment>
<dbReference type="Gene3D" id="3.30.200.20">
    <property type="entry name" value="Phosphorylase Kinase, domain 1"/>
    <property type="match status" value="1"/>
</dbReference>
<reference evidence="1 2" key="1">
    <citation type="journal article" date="2019" name="Int. J. Syst. Evol. Microbiol.">
        <title>The Global Catalogue of Microorganisms (GCM) 10K type strain sequencing project: providing services to taxonomists for standard genome sequencing and annotation.</title>
        <authorList>
            <consortium name="The Broad Institute Genomics Platform"/>
            <consortium name="The Broad Institute Genome Sequencing Center for Infectious Disease"/>
            <person name="Wu L."/>
            <person name="Ma J."/>
        </authorList>
    </citation>
    <scope>NUCLEOTIDE SEQUENCE [LARGE SCALE GENOMIC DNA]</scope>
    <source>
        <strain evidence="1 2">CGMCC 1.12563</strain>
    </source>
</reference>
<evidence type="ECO:0000313" key="1">
    <source>
        <dbReference type="EMBL" id="MFD1513725.1"/>
    </source>
</evidence>
<sequence>MVEGPTDADEPQTWRDELEAALEGRVVAVAPLDGGVTGRAFRVDLADGRRVVAKTAPTPLTVEARMLRYLATHSSLPLPDVRYASDDLLVLAFVPGDDPVTPAVERDLADHLAALHDETTDACGFPFDTTAGPLPKPNPWTESWPAFVRDHRLRYYAALAASDAALPAALVERLWRLGDRLPDLLDDPAAPALLHGDVWTQNLVVDGDGVAAFLDPACYYGHPEAEVTYVCWTETAGETFVERYRDRAGLAAGFETRRAVYEVVFYCQQAWWFVDVDRRDDLLVGLRDRLDRLSV</sequence>
<dbReference type="PANTHER" id="PTHR12149">
    <property type="entry name" value="FRUCTOSAMINE 3 KINASE-RELATED PROTEIN"/>
    <property type="match status" value="1"/>
</dbReference>
<dbReference type="PIRSF" id="PIRSF006221">
    <property type="entry name" value="Ketosamine-3-kinase"/>
    <property type="match status" value="1"/>
</dbReference>
<keyword evidence="1" id="KW-0808">Transferase</keyword>
<keyword evidence="1" id="KW-0418">Kinase</keyword>
<dbReference type="Pfam" id="PF03881">
    <property type="entry name" value="Fructosamin_kin"/>
    <property type="match status" value="1"/>
</dbReference>
<dbReference type="InterPro" id="IPR011009">
    <property type="entry name" value="Kinase-like_dom_sf"/>
</dbReference>
<name>A0ABD6AW33_9EURY</name>
<dbReference type="AlphaFoldDB" id="A0ABD6AW33"/>
<dbReference type="Proteomes" id="UP001597187">
    <property type="component" value="Unassembled WGS sequence"/>
</dbReference>
<dbReference type="SUPFAM" id="SSF56112">
    <property type="entry name" value="Protein kinase-like (PK-like)"/>
    <property type="match status" value="1"/>
</dbReference>
<protein>
    <submittedName>
        <fullName evidence="1">Fructosamine kinase family protein</fullName>
    </submittedName>
</protein>
<dbReference type="GO" id="GO:0016301">
    <property type="term" value="F:kinase activity"/>
    <property type="evidence" value="ECO:0007669"/>
    <property type="project" value="UniProtKB-KW"/>
</dbReference>
<organism evidence="1 2">
    <name type="scientific">Halomarina rubra</name>
    <dbReference type="NCBI Taxonomy" id="2071873"/>
    <lineage>
        <taxon>Archaea</taxon>
        <taxon>Methanobacteriati</taxon>
        <taxon>Methanobacteriota</taxon>
        <taxon>Stenosarchaea group</taxon>
        <taxon>Halobacteria</taxon>
        <taxon>Halobacteriales</taxon>
        <taxon>Natronomonadaceae</taxon>
        <taxon>Halomarina</taxon>
    </lineage>
</organism>
<dbReference type="PANTHER" id="PTHR12149:SF8">
    <property type="entry name" value="PROTEIN-RIBULOSAMINE 3-KINASE"/>
    <property type="match status" value="1"/>
</dbReference>